<keyword evidence="2" id="KW-0489">Methyltransferase</keyword>
<dbReference type="InterPro" id="IPR050508">
    <property type="entry name" value="Methyltransf_Superfamily"/>
</dbReference>
<dbReference type="GO" id="GO:0008757">
    <property type="term" value="F:S-adenosylmethionine-dependent methyltransferase activity"/>
    <property type="evidence" value="ECO:0007669"/>
    <property type="project" value="InterPro"/>
</dbReference>
<evidence type="ECO:0000313" key="3">
    <source>
        <dbReference type="Proteomes" id="UP000570166"/>
    </source>
</evidence>
<keyword evidence="2" id="KW-0808">Transferase</keyword>
<dbReference type="Proteomes" id="UP000570166">
    <property type="component" value="Unassembled WGS sequence"/>
</dbReference>
<name>A0A838L5C1_9SPHN</name>
<organism evidence="2 3">
    <name type="scientific">Sphingomonas chungangi</name>
    <dbReference type="NCBI Taxonomy" id="2683589"/>
    <lineage>
        <taxon>Bacteria</taxon>
        <taxon>Pseudomonadati</taxon>
        <taxon>Pseudomonadota</taxon>
        <taxon>Alphaproteobacteria</taxon>
        <taxon>Sphingomonadales</taxon>
        <taxon>Sphingomonadaceae</taxon>
        <taxon>Sphingomonas</taxon>
    </lineage>
</organism>
<dbReference type="AlphaFoldDB" id="A0A838L5C1"/>
<reference evidence="2 3" key="1">
    <citation type="submission" date="2020-07" db="EMBL/GenBank/DDBJ databases">
        <authorList>
            <person name="Sun Q."/>
        </authorList>
    </citation>
    <scope>NUCLEOTIDE SEQUENCE [LARGE SCALE GENOMIC DNA]</scope>
    <source>
        <strain evidence="2 3">CGMCC 1.13654</strain>
    </source>
</reference>
<feature type="domain" description="Methyltransferase type 11" evidence="1">
    <location>
        <begin position="48"/>
        <end position="144"/>
    </location>
</feature>
<gene>
    <name evidence="2" type="ORF">HZF05_08945</name>
</gene>
<dbReference type="PANTHER" id="PTHR42912">
    <property type="entry name" value="METHYLTRANSFERASE"/>
    <property type="match status" value="1"/>
</dbReference>
<dbReference type="Pfam" id="PF08241">
    <property type="entry name" value="Methyltransf_11"/>
    <property type="match status" value="1"/>
</dbReference>
<accession>A0A838L5C1</accession>
<dbReference type="EMBL" id="JACEIB010000006">
    <property type="protein sequence ID" value="MBA2934227.1"/>
    <property type="molecule type" value="Genomic_DNA"/>
</dbReference>
<dbReference type="PANTHER" id="PTHR42912:SF80">
    <property type="entry name" value="METHYLTRANSFERASE DOMAIN-CONTAINING PROTEIN"/>
    <property type="match status" value="1"/>
</dbReference>
<comment type="caution">
    <text evidence="2">The sequence shown here is derived from an EMBL/GenBank/DDBJ whole genome shotgun (WGS) entry which is preliminary data.</text>
</comment>
<dbReference type="Gene3D" id="3.40.50.150">
    <property type="entry name" value="Vaccinia Virus protein VP39"/>
    <property type="match status" value="1"/>
</dbReference>
<evidence type="ECO:0000313" key="2">
    <source>
        <dbReference type="EMBL" id="MBA2934227.1"/>
    </source>
</evidence>
<dbReference type="GO" id="GO:0032259">
    <property type="term" value="P:methylation"/>
    <property type="evidence" value="ECO:0007669"/>
    <property type="project" value="UniProtKB-KW"/>
</dbReference>
<sequence>MATQMQTEQVANAYGRWAPVYDLVFGPVFRQGRRAAIDVAEKIGGRILEVGVGTGISLPGYDKANRITGVDISEPMLEKARQRVRALHLDHIEQIAVMDAENMDFPDNSFDVVVAQYVITSVPNPEKALDEFARVVRPGGEIVITTRVGAGKGLRGQIEKTLMPVTSRLGFRTEFAFSRYTDWAATVPGIRLVEHRALPPLGHFSLVRFEKAVAANDSTRERALTPANEVVQ</sequence>
<protein>
    <submittedName>
        <fullName evidence="2">Methyltransferase domain-containing protein</fullName>
    </submittedName>
</protein>
<dbReference type="RefSeq" id="WP_160365732.1">
    <property type="nucleotide sequence ID" value="NZ_JACEIB010000006.1"/>
</dbReference>
<dbReference type="CDD" id="cd02440">
    <property type="entry name" value="AdoMet_MTases"/>
    <property type="match status" value="1"/>
</dbReference>
<dbReference type="InterPro" id="IPR029063">
    <property type="entry name" value="SAM-dependent_MTases_sf"/>
</dbReference>
<dbReference type="SUPFAM" id="SSF53335">
    <property type="entry name" value="S-adenosyl-L-methionine-dependent methyltransferases"/>
    <property type="match status" value="1"/>
</dbReference>
<dbReference type="InterPro" id="IPR013216">
    <property type="entry name" value="Methyltransf_11"/>
</dbReference>
<keyword evidence="3" id="KW-1185">Reference proteome</keyword>
<evidence type="ECO:0000259" key="1">
    <source>
        <dbReference type="Pfam" id="PF08241"/>
    </source>
</evidence>
<proteinExistence type="predicted"/>